<reference evidence="2" key="1">
    <citation type="submission" date="2016-10" db="EMBL/GenBank/DDBJ databases">
        <authorList>
            <person name="Varghese N."/>
            <person name="Submissions S."/>
        </authorList>
    </citation>
    <scope>NUCLEOTIDE SEQUENCE [LARGE SCALE GENOMIC DNA]</scope>
    <source>
        <strain evidence="2">ATCC 29999</strain>
    </source>
</reference>
<dbReference type="Proteomes" id="UP000183223">
    <property type="component" value="Unassembled WGS sequence"/>
</dbReference>
<keyword evidence="2" id="KW-1185">Reference proteome</keyword>
<proteinExistence type="predicted"/>
<dbReference type="EMBL" id="FMWJ01000002">
    <property type="protein sequence ID" value="SCZ54301.1"/>
    <property type="molecule type" value="Genomic_DNA"/>
</dbReference>
<sequence length="354" mass="39405">MNEKFIWLSDEDQSYCHEHGSQTITPSSSFDKNIGFTFKMDAGENTLTLDTDKKNSIKVNDIHWPRSPIEFKEGYEAVHKAENTDITLGKTINISSGNLIILGSEGKPVNFYLNSEIFNTYRIKLQNSSSFSIKNLNIVRISGPINTAIPTLEESTVAMSGKSRLTIETVEKIESIISLSCHFSITESSQTSLTSHHVNIIDGSNIILQNNAQMLISSQVLNIRTDLDEKGYPLFDTNFTLKAGATLLNLNSLDGIHFPLDIHREDYPKGVFNFIAEGEENTGKVVIDVAPKDANAYGLNIMLRKNFIAINGKVVETGDQMKYFDFSYGKDIRNGSKQVGTITISLRNPNLQLP</sequence>
<dbReference type="RefSeq" id="WP_049582509.1">
    <property type="nucleotide sequence ID" value="NZ_CAWQXX010000034.1"/>
</dbReference>
<dbReference type="AlphaFoldDB" id="A0A1G5PYN0"/>
<name>A0A1G5PYN0_PHOLU</name>
<organism evidence="1 2">
    <name type="scientific">Photorhabdus luminescens</name>
    <name type="common">Xenorhabdus luminescens</name>
    <dbReference type="NCBI Taxonomy" id="29488"/>
    <lineage>
        <taxon>Bacteria</taxon>
        <taxon>Pseudomonadati</taxon>
        <taxon>Pseudomonadota</taxon>
        <taxon>Gammaproteobacteria</taxon>
        <taxon>Enterobacterales</taxon>
        <taxon>Morganellaceae</taxon>
        <taxon>Photorhabdus</taxon>
    </lineage>
</organism>
<evidence type="ECO:0000313" key="1">
    <source>
        <dbReference type="EMBL" id="SCZ54301.1"/>
    </source>
</evidence>
<dbReference type="OrthoDB" id="6465872at2"/>
<dbReference type="STRING" id="29488.KS18_08985"/>
<evidence type="ECO:0000313" key="2">
    <source>
        <dbReference type="Proteomes" id="UP000183223"/>
    </source>
</evidence>
<protein>
    <submittedName>
        <fullName evidence="1">Uncharacterized protein</fullName>
    </submittedName>
</protein>
<accession>A0A1G5PYN0</accession>
<dbReference type="GeneID" id="45655492"/>
<gene>
    <name evidence="1" type="ORF">SAMN02982990_00554</name>
</gene>